<dbReference type="PROSITE" id="PS51462">
    <property type="entry name" value="NUDIX"/>
    <property type="match status" value="1"/>
</dbReference>
<evidence type="ECO:0000256" key="4">
    <source>
        <dbReference type="ARBA" id="ARBA00011738"/>
    </source>
</evidence>
<dbReference type="PANTHER" id="PTHR11839:SF18">
    <property type="entry name" value="NUDIX HYDROLASE DOMAIN-CONTAINING PROTEIN"/>
    <property type="match status" value="1"/>
</dbReference>
<dbReference type="CDD" id="cd24161">
    <property type="entry name" value="NUDIX_ADPRase_Ndx2"/>
    <property type="match status" value="1"/>
</dbReference>
<dbReference type="PANTHER" id="PTHR11839">
    <property type="entry name" value="UDP/ADP-SUGAR PYROPHOSPHATASE"/>
    <property type="match status" value="1"/>
</dbReference>
<dbReference type="EMBL" id="FMAY01000005">
    <property type="protein sequence ID" value="SCC09661.1"/>
    <property type="molecule type" value="Genomic_DNA"/>
</dbReference>
<keyword evidence="11" id="KW-1185">Reference proteome</keyword>
<dbReference type="GO" id="GO:0019693">
    <property type="term" value="P:ribose phosphate metabolic process"/>
    <property type="evidence" value="ECO:0007669"/>
    <property type="project" value="TreeGrafter"/>
</dbReference>
<dbReference type="Pfam" id="PF00293">
    <property type="entry name" value="NUDIX"/>
    <property type="match status" value="1"/>
</dbReference>
<evidence type="ECO:0000313" key="11">
    <source>
        <dbReference type="Proteomes" id="UP000198975"/>
    </source>
</evidence>
<dbReference type="Gene3D" id="3.90.79.10">
    <property type="entry name" value="Nucleoside Triphosphate Pyrophosphohydrolase"/>
    <property type="match status" value="1"/>
</dbReference>
<evidence type="ECO:0000259" key="9">
    <source>
        <dbReference type="PROSITE" id="PS51462"/>
    </source>
</evidence>
<dbReference type="GO" id="GO:0006753">
    <property type="term" value="P:nucleoside phosphate metabolic process"/>
    <property type="evidence" value="ECO:0007669"/>
    <property type="project" value="TreeGrafter"/>
</dbReference>
<reference evidence="11" key="1">
    <citation type="submission" date="2016-08" db="EMBL/GenBank/DDBJ databases">
        <authorList>
            <person name="Varghese N."/>
            <person name="Submissions Spin"/>
        </authorList>
    </citation>
    <scope>NUCLEOTIDE SEQUENCE [LARGE SCALE GENOMIC DNA]</scope>
    <source>
        <strain evidence="11">REICA_082</strain>
    </source>
</reference>
<comment type="similarity">
    <text evidence="3">Belongs to the Nudix hydrolase family. NudK subfamily.</text>
</comment>
<sequence length="180" mass="20276">MTGIKTLTTTEIYRNKWMRLREDRILRADGNEGIYSVVEKADFVVIIAREGDSLYVVEQFRYPLKRQTIELPQGAWECNPDADPGEVAAGELREETGLVAGTMRRVGYQKLAQGYSSQGYHIFLADDLRYDQPSLDPEEVGLTARKMPIREFEALIRDGLISDATSVAAFLLAKLKGMID</sequence>
<evidence type="ECO:0000256" key="8">
    <source>
        <dbReference type="ARBA" id="ARBA00032272"/>
    </source>
</evidence>
<evidence type="ECO:0000256" key="2">
    <source>
        <dbReference type="ARBA" id="ARBA00001946"/>
    </source>
</evidence>
<dbReference type="InterPro" id="IPR015797">
    <property type="entry name" value="NUDIX_hydrolase-like_dom_sf"/>
</dbReference>
<feature type="domain" description="Nudix hydrolase" evidence="9">
    <location>
        <begin position="38"/>
        <end position="169"/>
    </location>
</feature>
<evidence type="ECO:0000313" key="10">
    <source>
        <dbReference type="EMBL" id="SCC09661.1"/>
    </source>
</evidence>
<protein>
    <recommendedName>
        <fullName evidence="5">GDP-mannose pyrophosphatase</fullName>
    </recommendedName>
    <alternativeName>
        <fullName evidence="7">GDP-mannose hydrolase</fullName>
    </alternativeName>
    <alternativeName>
        <fullName evidence="8">GDPMK</fullName>
    </alternativeName>
</protein>
<accession>A0A1C4BRU4</accession>
<comment type="cofactor">
    <cofactor evidence="2">
        <name>Mg(2+)</name>
        <dbReference type="ChEBI" id="CHEBI:18420"/>
    </cofactor>
</comment>
<dbReference type="SUPFAM" id="SSF55811">
    <property type="entry name" value="Nudix"/>
    <property type="match status" value="1"/>
</dbReference>
<comment type="catalytic activity">
    <reaction evidence="1">
        <text>GDP-alpha-D-mannose + H2O = alpha-D-mannose 1-phosphate + GMP + 2 H(+)</text>
        <dbReference type="Rhea" id="RHEA:27978"/>
        <dbReference type="ChEBI" id="CHEBI:15377"/>
        <dbReference type="ChEBI" id="CHEBI:15378"/>
        <dbReference type="ChEBI" id="CHEBI:57527"/>
        <dbReference type="ChEBI" id="CHEBI:58115"/>
        <dbReference type="ChEBI" id="CHEBI:58409"/>
    </reaction>
</comment>
<dbReference type="AlphaFoldDB" id="A0A1C4BRU4"/>
<evidence type="ECO:0000256" key="5">
    <source>
        <dbReference type="ARBA" id="ARBA00016377"/>
    </source>
</evidence>
<evidence type="ECO:0000256" key="7">
    <source>
        <dbReference type="ARBA" id="ARBA00032162"/>
    </source>
</evidence>
<keyword evidence="6" id="KW-0378">Hydrolase</keyword>
<organism evidence="10 11">
    <name type="scientific">Kosakonia oryzendophytica</name>
    <dbReference type="NCBI Taxonomy" id="1005665"/>
    <lineage>
        <taxon>Bacteria</taxon>
        <taxon>Pseudomonadati</taxon>
        <taxon>Pseudomonadota</taxon>
        <taxon>Gammaproteobacteria</taxon>
        <taxon>Enterobacterales</taxon>
        <taxon>Enterobacteriaceae</taxon>
        <taxon>Kosakonia</taxon>
    </lineage>
</organism>
<dbReference type="RefSeq" id="WP_170933839.1">
    <property type="nucleotide sequence ID" value="NZ_CP115659.1"/>
</dbReference>
<dbReference type="GO" id="GO:0016787">
    <property type="term" value="F:hydrolase activity"/>
    <property type="evidence" value="ECO:0007669"/>
    <property type="project" value="UniProtKB-KW"/>
</dbReference>
<gene>
    <name evidence="10" type="ORF">GA0061071_105289</name>
</gene>
<evidence type="ECO:0000256" key="3">
    <source>
        <dbReference type="ARBA" id="ARBA00007275"/>
    </source>
</evidence>
<evidence type="ECO:0000256" key="1">
    <source>
        <dbReference type="ARBA" id="ARBA00000847"/>
    </source>
</evidence>
<dbReference type="InterPro" id="IPR000086">
    <property type="entry name" value="NUDIX_hydrolase_dom"/>
</dbReference>
<dbReference type="Proteomes" id="UP000198975">
    <property type="component" value="Unassembled WGS sequence"/>
</dbReference>
<name>A0A1C4BRU4_9ENTR</name>
<comment type="subunit">
    <text evidence="4">Homodimer.</text>
</comment>
<proteinExistence type="inferred from homology"/>
<evidence type="ECO:0000256" key="6">
    <source>
        <dbReference type="ARBA" id="ARBA00022801"/>
    </source>
</evidence>